<dbReference type="Gene3D" id="3.30.70.250">
    <property type="entry name" value="Malonyl-CoA ACP transacylase, ACP-binding"/>
    <property type="match status" value="1"/>
</dbReference>
<dbReference type="InterPro" id="IPR050858">
    <property type="entry name" value="Mal-CoA-ACP_Trans/PKS_FabD"/>
</dbReference>
<dbReference type="FunFam" id="3.30.70.250:FF:000001">
    <property type="entry name" value="Malonyl CoA-acyl carrier protein transacylase"/>
    <property type="match status" value="1"/>
</dbReference>
<dbReference type="EMBL" id="SMBX01000004">
    <property type="protein sequence ID" value="TCU99114.1"/>
    <property type="molecule type" value="Genomic_DNA"/>
</dbReference>
<dbReference type="AlphaFoldDB" id="A0A4R3V9G9"/>
<dbReference type="InterPro" id="IPR014043">
    <property type="entry name" value="Acyl_transferase_dom"/>
</dbReference>
<name>A0A4R3V9G9_9BURK</name>
<protein>
    <recommendedName>
        <fullName evidence="2 6">Malonyl CoA-acyl carrier protein transacylase</fullName>
        <ecNumber evidence="1 6">2.3.1.39</ecNumber>
    </recommendedName>
</protein>
<evidence type="ECO:0000313" key="10">
    <source>
        <dbReference type="Proteomes" id="UP000294692"/>
    </source>
</evidence>
<comment type="similarity">
    <text evidence="6">Belongs to the fabD family.</text>
</comment>
<dbReference type="SUPFAM" id="SSF55048">
    <property type="entry name" value="Probable ACP-binding domain of malonyl-CoA ACP transacylase"/>
    <property type="match status" value="1"/>
</dbReference>
<keyword evidence="10" id="KW-1185">Reference proteome</keyword>
<reference evidence="9 10" key="1">
    <citation type="submission" date="2019-03" db="EMBL/GenBank/DDBJ databases">
        <title>Genomic Encyclopedia of Type Strains, Phase IV (KMG-IV): sequencing the most valuable type-strain genomes for metagenomic binning, comparative biology and taxonomic classification.</title>
        <authorList>
            <person name="Goeker M."/>
        </authorList>
    </citation>
    <scope>NUCLEOTIDE SEQUENCE [LARGE SCALE GENOMIC DNA]</scope>
    <source>
        <strain evidence="9 10">DSM 100048</strain>
    </source>
</reference>
<evidence type="ECO:0000313" key="9">
    <source>
        <dbReference type="EMBL" id="TCU99114.1"/>
    </source>
</evidence>
<evidence type="ECO:0000256" key="5">
    <source>
        <dbReference type="ARBA" id="ARBA00048462"/>
    </source>
</evidence>
<evidence type="ECO:0000259" key="8">
    <source>
        <dbReference type="SMART" id="SM00827"/>
    </source>
</evidence>
<dbReference type="GO" id="GO:0004314">
    <property type="term" value="F:[acyl-carrier-protein] S-malonyltransferase activity"/>
    <property type="evidence" value="ECO:0007669"/>
    <property type="project" value="UniProtKB-EC"/>
</dbReference>
<dbReference type="InterPro" id="IPR001227">
    <property type="entry name" value="Ac_transferase_dom_sf"/>
</dbReference>
<dbReference type="Pfam" id="PF00698">
    <property type="entry name" value="Acyl_transf_1"/>
    <property type="match status" value="1"/>
</dbReference>
<dbReference type="InterPro" id="IPR016035">
    <property type="entry name" value="Acyl_Trfase/lysoPLipase"/>
</dbReference>
<dbReference type="InterPro" id="IPR016036">
    <property type="entry name" value="Malonyl_transacylase_ACP-bd"/>
</dbReference>
<feature type="domain" description="Malonyl-CoA:ACP transacylase (MAT)" evidence="8">
    <location>
        <begin position="6"/>
        <end position="305"/>
    </location>
</feature>
<dbReference type="OrthoDB" id="9808564at2"/>
<dbReference type="Gene3D" id="3.40.366.10">
    <property type="entry name" value="Malonyl-Coenzyme A Acyl Carrier Protein, domain 2"/>
    <property type="match status" value="1"/>
</dbReference>
<dbReference type="RefSeq" id="WP_132476624.1">
    <property type="nucleotide sequence ID" value="NZ_JBEBWM010000004.1"/>
</dbReference>
<gene>
    <name evidence="9" type="ORF">EV686_104213</name>
</gene>
<organism evidence="9 10">
    <name type="scientific">Paracandidimonas soli</name>
    <dbReference type="NCBI Taxonomy" id="1917182"/>
    <lineage>
        <taxon>Bacteria</taxon>
        <taxon>Pseudomonadati</taxon>
        <taxon>Pseudomonadota</taxon>
        <taxon>Betaproteobacteria</taxon>
        <taxon>Burkholderiales</taxon>
        <taxon>Alcaligenaceae</taxon>
        <taxon>Paracandidimonas</taxon>
    </lineage>
</organism>
<dbReference type="SMART" id="SM00827">
    <property type="entry name" value="PKS_AT"/>
    <property type="match status" value="1"/>
</dbReference>
<comment type="catalytic activity">
    <reaction evidence="5 6">
        <text>holo-[ACP] + malonyl-CoA = malonyl-[ACP] + CoA</text>
        <dbReference type="Rhea" id="RHEA:41792"/>
        <dbReference type="Rhea" id="RHEA-COMP:9623"/>
        <dbReference type="Rhea" id="RHEA-COMP:9685"/>
        <dbReference type="ChEBI" id="CHEBI:57287"/>
        <dbReference type="ChEBI" id="CHEBI:57384"/>
        <dbReference type="ChEBI" id="CHEBI:64479"/>
        <dbReference type="ChEBI" id="CHEBI:78449"/>
        <dbReference type="EC" id="2.3.1.39"/>
    </reaction>
</comment>
<keyword evidence="4 6" id="KW-0012">Acyltransferase</keyword>
<keyword evidence="3 6" id="KW-0808">Transferase</keyword>
<dbReference type="Proteomes" id="UP000294692">
    <property type="component" value="Unassembled WGS sequence"/>
</dbReference>
<dbReference type="InterPro" id="IPR024925">
    <property type="entry name" value="Malonyl_CoA-ACP_transAc"/>
</dbReference>
<dbReference type="PANTHER" id="PTHR42681:SF1">
    <property type="entry name" value="MALONYL-COA-ACYL CARRIER PROTEIN TRANSACYLASE, MITOCHONDRIAL"/>
    <property type="match status" value="1"/>
</dbReference>
<dbReference type="SUPFAM" id="SSF52151">
    <property type="entry name" value="FabD/lysophospholipase-like"/>
    <property type="match status" value="1"/>
</dbReference>
<evidence type="ECO:0000256" key="2">
    <source>
        <dbReference type="ARBA" id="ARBA00018953"/>
    </source>
</evidence>
<evidence type="ECO:0000256" key="6">
    <source>
        <dbReference type="PIRNR" id="PIRNR000446"/>
    </source>
</evidence>
<dbReference type="PANTHER" id="PTHR42681">
    <property type="entry name" value="MALONYL-COA-ACYL CARRIER PROTEIN TRANSACYLASE, MITOCHONDRIAL"/>
    <property type="match status" value="1"/>
</dbReference>
<accession>A0A4R3V9G9</accession>
<dbReference type="InterPro" id="IPR004410">
    <property type="entry name" value="Malonyl_CoA-ACP_transAc_FabD"/>
</dbReference>
<sequence length="310" mass="31501">MKVAFVFPGQGSQSVGMLDAWSGNAAVASTLAEASDALGQDLAALISGGPAEDLNLTTNTQPVMLAAAVAVYRAWIDAGGKEPALVAGHSLGEYSALTAAGSLALADAVRIVRVRADAMQTAVPVGTGGMAAVLGLDDAAVLSVCEQAAQGEVVEAVNFNAPAQVVIAGHKSAVERACELAKQAGAKRALPLPVSAPFHSSLLRPAAEVLQRALAGVTLSSPSIPLINNVDVASPSDPEGIRDALVRQAWRPVRWVEVVQAMKAQGVTHVVECGPGKVLTGLTKRIDGDLTGLAITDPASMQAALETLQG</sequence>
<proteinExistence type="inferred from homology"/>
<evidence type="ECO:0000256" key="4">
    <source>
        <dbReference type="ARBA" id="ARBA00023315"/>
    </source>
</evidence>
<dbReference type="GO" id="GO:0005829">
    <property type="term" value="C:cytosol"/>
    <property type="evidence" value="ECO:0007669"/>
    <property type="project" value="TreeGrafter"/>
</dbReference>
<evidence type="ECO:0000256" key="3">
    <source>
        <dbReference type="ARBA" id="ARBA00022679"/>
    </source>
</evidence>
<dbReference type="GO" id="GO:0006633">
    <property type="term" value="P:fatty acid biosynthetic process"/>
    <property type="evidence" value="ECO:0007669"/>
    <property type="project" value="TreeGrafter"/>
</dbReference>
<dbReference type="EC" id="2.3.1.39" evidence="1 6"/>
<dbReference type="PIRSF" id="PIRSF000446">
    <property type="entry name" value="Mct"/>
    <property type="match status" value="1"/>
</dbReference>
<feature type="active site" evidence="7">
    <location>
        <position position="199"/>
    </location>
</feature>
<comment type="caution">
    <text evidence="9">The sequence shown here is derived from an EMBL/GenBank/DDBJ whole genome shotgun (WGS) entry which is preliminary data.</text>
</comment>
<feature type="active site" evidence="7">
    <location>
        <position position="90"/>
    </location>
</feature>
<evidence type="ECO:0000256" key="1">
    <source>
        <dbReference type="ARBA" id="ARBA00013258"/>
    </source>
</evidence>
<dbReference type="NCBIfam" id="TIGR00128">
    <property type="entry name" value="fabD"/>
    <property type="match status" value="1"/>
</dbReference>
<evidence type="ECO:0000256" key="7">
    <source>
        <dbReference type="PIRSR" id="PIRSR000446-1"/>
    </source>
</evidence>